<feature type="transmembrane region" description="Helical" evidence="5">
    <location>
        <begin position="280"/>
        <end position="303"/>
    </location>
</feature>
<feature type="transmembrane region" description="Helical" evidence="5">
    <location>
        <begin position="84"/>
        <end position="105"/>
    </location>
</feature>
<keyword evidence="7" id="KW-0830">Ubiquinone</keyword>
<protein>
    <submittedName>
        <fullName evidence="7">NADH-ubiquinone oxidoreductase chain 2</fullName>
    </submittedName>
</protein>
<reference evidence="7" key="2">
    <citation type="submission" date="2014-10" db="EMBL/GenBank/DDBJ databases">
        <authorList>
            <person name="DePriest M.S.Jr."/>
        </authorList>
    </citation>
    <scope>NUCLEOTIDE SEQUENCE</scope>
</reference>
<feature type="transmembrane region" description="Helical" evidence="5">
    <location>
        <begin position="337"/>
        <end position="361"/>
    </location>
</feature>
<dbReference type="EMBL" id="KM999231">
    <property type="protein sequence ID" value="AIY34292.1"/>
    <property type="molecule type" value="Genomic_DNA"/>
</dbReference>
<evidence type="ECO:0000256" key="3">
    <source>
        <dbReference type="ARBA" id="ARBA00022989"/>
    </source>
</evidence>
<name>A0A0A1EUW8_9FLOR</name>
<feature type="transmembrane region" description="Helical" evidence="5">
    <location>
        <begin position="419"/>
        <end position="439"/>
    </location>
</feature>
<evidence type="ECO:0000259" key="6">
    <source>
        <dbReference type="Pfam" id="PF00361"/>
    </source>
</evidence>
<evidence type="ECO:0000256" key="5">
    <source>
        <dbReference type="SAM" id="Phobius"/>
    </source>
</evidence>
<evidence type="ECO:0000256" key="1">
    <source>
        <dbReference type="ARBA" id="ARBA00004141"/>
    </source>
</evidence>
<sequence>MNDFLYNIYTIITETYITIGICLLLIYGVLLSTFSKLGYPLLNKNLSLLTFQILVFSLILVYSQQPITSFSWSNFLVNDFFTHGAKIIILLSSISWIFLTLRYSILEKINSFEYWILILLAMLAMLFVLQAFDILTMYLAIEFQSLVFYILASFKRSSEFSTEAGLKYFVLGAFSSALLLFGSSIIYGLTGLTNFGDLSIFFSGILLDDLSITAGVTVGLIFIIVALLFKLSSAPFHMWAPDVYEGSPTPVTALFSIMPKLVILSLLFRLLTFSFHDFLLFWRNIILICTLLSLLIGTLGALSQTKWKRFFAYSSITHVGFFLLALLTGGPESVSNVVFYAIIYIVTLLGTFSFIINFRILKYPNHYQSRYLQDLDSLAKSNSLLALSVTLILFSIAGIPPLAGFFAKFFVLFTALQTYTVGASVFAVLMSCIASFYYIRLIKTMYFGDSHNWIISYPVDKSSSMVLGISIFVILFLFLDIEMVSILSNLMSLSFK</sequence>
<evidence type="ECO:0000256" key="4">
    <source>
        <dbReference type="ARBA" id="ARBA00023136"/>
    </source>
</evidence>
<feature type="transmembrane region" description="Helical" evidence="5">
    <location>
        <begin position="135"/>
        <end position="154"/>
    </location>
</feature>
<geneLocation type="mitochondrion" evidence="7"/>
<gene>
    <name evidence="7" type="primary">nad2</name>
</gene>
<feature type="transmembrane region" description="Helical" evidence="5">
    <location>
        <begin position="6"/>
        <end position="34"/>
    </location>
</feature>
<dbReference type="HAMAP" id="MF_00445">
    <property type="entry name" value="NDH1_NuoN_1"/>
    <property type="match status" value="1"/>
</dbReference>
<dbReference type="GO" id="GO:0016020">
    <property type="term" value="C:membrane"/>
    <property type="evidence" value="ECO:0007669"/>
    <property type="project" value="UniProtKB-SubCell"/>
</dbReference>
<dbReference type="InterPro" id="IPR010096">
    <property type="entry name" value="NADH-Q_OxRdtase_suN/2"/>
</dbReference>
<feature type="transmembrane region" description="Helical" evidence="5">
    <location>
        <begin position="166"/>
        <end position="190"/>
    </location>
</feature>
<evidence type="ECO:0000313" key="7">
    <source>
        <dbReference type="EMBL" id="AIY34292.1"/>
    </source>
</evidence>
<keyword evidence="7" id="KW-0496">Mitochondrion</keyword>
<dbReference type="GO" id="GO:0008137">
    <property type="term" value="F:NADH dehydrogenase (ubiquinone) activity"/>
    <property type="evidence" value="ECO:0007669"/>
    <property type="project" value="InterPro"/>
</dbReference>
<dbReference type="PANTHER" id="PTHR22773">
    <property type="entry name" value="NADH DEHYDROGENASE"/>
    <property type="match status" value="1"/>
</dbReference>
<keyword evidence="2 5" id="KW-0812">Transmembrane</keyword>
<feature type="transmembrane region" description="Helical" evidence="5">
    <location>
        <begin position="210"/>
        <end position="229"/>
    </location>
</feature>
<evidence type="ECO:0000256" key="2">
    <source>
        <dbReference type="ARBA" id="ARBA00022692"/>
    </source>
</evidence>
<dbReference type="GO" id="GO:0042773">
    <property type="term" value="P:ATP synthesis coupled electron transport"/>
    <property type="evidence" value="ECO:0007669"/>
    <property type="project" value="InterPro"/>
</dbReference>
<organism evidence="7">
    <name type="scientific">Phyllymenia taiwanensis</name>
    <dbReference type="NCBI Taxonomy" id="1260292"/>
    <lineage>
        <taxon>Eukaryota</taxon>
        <taxon>Rhodophyta</taxon>
        <taxon>Florideophyceae</taxon>
        <taxon>Rhodymeniophycidae</taxon>
        <taxon>Halymeniales</taxon>
        <taxon>Halymeniaceae</taxon>
        <taxon>Phyllymenia</taxon>
    </lineage>
</organism>
<accession>A0A0A1EUW8</accession>
<dbReference type="NCBIfam" id="TIGR01770">
    <property type="entry name" value="NDH_I_N"/>
    <property type="match status" value="1"/>
</dbReference>
<dbReference type="InterPro" id="IPR001750">
    <property type="entry name" value="ND/Mrp_TM"/>
</dbReference>
<feature type="transmembrane region" description="Helical" evidence="5">
    <location>
        <begin position="250"/>
        <end position="268"/>
    </location>
</feature>
<reference evidence="7" key="1">
    <citation type="journal article" date="2014" name="Biol. Bull.">
        <title>The Mitochondrial Genome of Grateloupia taiwanensis (Halymeniaceae, Rhodophyta) and Comparative Mitochondrial Genomics of Red Algae.</title>
        <authorList>
            <person name="DePriest M.S."/>
            <person name="Bhattacharya D."/>
            <person name="Lopez-Bautista J.M."/>
        </authorList>
    </citation>
    <scope>NUCLEOTIDE SEQUENCE</scope>
</reference>
<keyword evidence="4 5" id="KW-0472">Membrane</keyword>
<dbReference type="Pfam" id="PF00361">
    <property type="entry name" value="Proton_antipo_M"/>
    <property type="match status" value="1"/>
</dbReference>
<dbReference type="AlphaFoldDB" id="A0A0A1EUW8"/>
<comment type="subcellular location">
    <subcellularLocation>
        <location evidence="1">Membrane</location>
        <topology evidence="1">Multi-pass membrane protein</topology>
    </subcellularLocation>
</comment>
<keyword evidence="3 5" id="KW-1133">Transmembrane helix</keyword>
<feature type="transmembrane region" description="Helical" evidence="5">
    <location>
        <begin position="465"/>
        <end position="487"/>
    </location>
</feature>
<feature type="transmembrane region" description="Helical" evidence="5">
    <location>
        <begin position="112"/>
        <end position="129"/>
    </location>
</feature>
<proteinExistence type="inferred from homology"/>
<feature type="transmembrane region" description="Helical" evidence="5">
    <location>
        <begin position="310"/>
        <end position="331"/>
    </location>
</feature>
<feature type="transmembrane region" description="Helical" evidence="5">
    <location>
        <begin position="382"/>
        <end position="407"/>
    </location>
</feature>
<feature type="domain" description="NADH:quinone oxidoreductase/Mrp antiporter transmembrane" evidence="6">
    <location>
        <begin position="132"/>
        <end position="433"/>
    </location>
</feature>
<feature type="transmembrane region" description="Helical" evidence="5">
    <location>
        <begin position="46"/>
        <end position="64"/>
    </location>
</feature>